<keyword evidence="2" id="KW-0472">Membrane</keyword>
<evidence type="ECO:0000256" key="2">
    <source>
        <dbReference type="SAM" id="Phobius"/>
    </source>
</evidence>
<feature type="transmembrane region" description="Helical" evidence="2">
    <location>
        <begin position="6"/>
        <end position="30"/>
    </location>
</feature>
<gene>
    <name evidence="3" type="ORF">METZ01_LOCUS61917</name>
</gene>
<evidence type="ECO:0000313" key="3">
    <source>
        <dbReference type="EMBL" id="SVA09063.1"/>
    </source>
</evidence>
<accession>A0A381T5P9</accession>
<feature type="region of interest" description="Disordered" evidence="1">
    <location>
        <begin position="411"/>
        <end position="438"/>
    </location>
</feature>
<sequence length="536" mass="59370">MNLKTVLTYGIGLVAAWVLVTKIIVPWVYLPRDTAKSKVNTYESRVGKLEELKALTEHDEHYLAAISRNAFSMDESEAISRMGVYLTEAIKASGLSEDRFTRRPLKATQLTNRGPQGLGALQIGYSVSGQGPLPKVVDLMFLLEQASSLPRSTIKSYLQQGSRLTLETEKPHPFKKGQMVQIRGGSPVSREFPSSYNGVFRVINTDTNPAATSLTLTLPMDKQNVPMAIGMEAAKSKNADQQNNRNWLSRLIFGDDPKNKTANDSFIKHRVKGFKRTGNQLTVYTKAEHSFNDGDKVQLQGLIPSALNKTSKITKISPNKFALAIEDKEDVRDSATVGGIEPQRVENITLLPVGGTADVRIDFQFLSLVVGATKLARQEQLKTREVRDETLQSEERSLFAAITKRAFFLPYQKKPDPPPAPPTSPKPAPPSIPPPPGPETYKIVSLSEWQGQPEIMVLDSNQNKTVNYKPGDDLAGGKIVMIDYRKMPFPKKPALLSQSRVILAIGEEYWAIERGNTLADRHKLATEQLPANLAKR</sequence>
<keyword evidence="2" id="KW-1133">Transmembrane helix</keyword>
<organism evidence="3">
    <name type="scientific">marine metagenome</name>
    <dbReference type="NCBI Taxonomy" id="408172"/>
    <lineage>
        <taxon>unclassified sequences</taxon>
        <taxon>metagenomes</taxon>
        <taxon>ecological metagenomes</taxon>
    </lineage>
</organism>
<dbReference type="AlphaFoldDB" id="A0A381T5P9"/>
<evidence type="ECO:0000256" key="1">
    <source>
        <dbReference type="SAM" id="MobiDB-lite"/>
    </source>
</evidence>
<proteinExistence type="predicted"/>
<name>A0A381T5P9_9ZZZZ</name>
<keyword evidence="2" id="KW-0812">Transmembrane</keyword>
<feature type="compositionally biased region" description="Pro residues" evidence="1">
    <location>
        <begin position="417"/>
        <end position="438"/>
    </location>
</feature>
<reference evidence="3" key="1">
    <citation type="submission" date="2018-05" db="EMBL/GenBank/DDBJ databases">
        <authorList>
            <person name="Lanie J.A."/>
            <person name="Ng W.-L."/>
            <person name="Kazmierczak K.M."/>
            <person name="Andrzejewski T.M."/>
            <person name="Davidsen T.M."/>
            <person name="Wayne K.J."/>
            <person name="Tettelin H."/>
            <person name="Glass J.I."/>
            <person name="Rusch D."/>
            <person name="Podicherti R."/>
            <person name="Tsui H.-C.T."/>
            <person name="Winkler M.E."/>
        </authorList>
    </citation>
    <scope>NUCLEOTIDE SEQUENCE</scope>
</reference>
<dbReference type="EMBL" id="UINC01003764">
    <property type="protein sequence ID" value="SVA09063.1"/>
    <property type="molecule type" value="Genomic_DNA"/>
</dbReference>
<protein>
    <submittedName>
        <fullName evidence="3">Uncharacterized protein</fullName>
    </submittedName>
</protein>